<sequence length="293" mass="32322">MRNSKKAVRDRVVEVYAPCVFTRSDLLARGLSGRSITRAVEAGALLRLRRDRYAYPDIAAEVAEAVRIGGRLSCLSLLVAIGIFVHRASGLHVQLAPDASRVRPPGSARTRLHWSAPSSVPAPLHAAAFEDVVRHAIRCQTPRGALATLDSLLHHRLLTRRQLATIFDGLPQRYARLLSLVDATAESGPETFMRLILKAIGAEYETQVRIEGVGRVDFVIEGWLIIECDSREFHEGWLAQVEDRRRDLAAAARGYVTIRPLATDVMERPDIVRGAVIDVMAALGMRGGRGRRS</sequence>
<feature type="domain" description="AbiEi antitoxin N-terminal" evidence="1">
    <location>
        <begin position="20"/>
        <end position="55"/>
    </location>
</feature>
<dbReference type="Gene3D" id="3.40.960.10">
    <property type="entry name" value="VSR Endonuclease"/>
    <property type="match status" value="1"/>
</dbReference>
<evidence type="ECO:0000259" key="1">
    <source>
        <dbReference type="Pfam" id="PF13338"/>
    </source>
</evidence>
<dbReference type="EMBL" id="CP078077">
    <property type="protein sequence ID" value="UPL14247.1"/>
    <property type="molecule type" value="Genomic_DNA"/>
</dbReference>
<dbReference type="Proteomes" id="UP000831963">
    <property type="component" value="Chromosome"/>
</dbReference>
<protein>
    <submittedName>
        <fullName evidence="2">Type IV toxin-antitoxin system AbiEi family antitoxin domain-containing protein</fullName>
    </submittedName>
</protein>
<organism evidence="2 3">
    <name type="scientific">Microbacterium galbinum</name>
    <dbReference type="NCBI Taxonomy" id="2851646"/>
    <lineage>
        <taxon>Bacteria</taxon>
        <taxon>Bacillati</taxon>
        <taxon>Actinomycetota</taxon>
        <taxon>Actinomycetes</taxon>
        <taxon>Micrococcales</taxon>
        <taxon>Microbacteriaceae</taxon>
        <taxon>Microbacterium</taxon>
    </lineage>
</organism>
<dbReference type="Pfam" id="PF13338">
    <property type="entry name" value="AbiEi_4"/>
    <property type="match status" value="1"/>
</dbReference>
<evidence type="ECO:0000313" key="2">
    <source>
        <dbReference type="EMBL" id="UPL14247.1"/>
    </source>
</evidence>
<name>A0ABY4IQB6_9MICO</name>
<gene>
    <name evidence="2" type="ORF">KV396_07075</name>
</gene>
<accession>A0ABY4IQB6</accession>
<keyword evidence="3" id="KW-1185">Reference proteome</keyword>
<evidence type="ECO:0000313" key="3">
    <source>
        <dbReference type="Proteomes" id="UP000831963"/>
    </source>
</evidence>
<reference evidence="2 3" key="1">
    <citation type="submission" date="2021-06" db="EMBL/GenBank/DDBJ databases">
        <title>Genome-based taxonomic framework of Microbacterium strains isolated from marine environment, the description of four new species and reclassification of four preexisting species.</title>
        <authorList>
            <person name="Lee S.D."/>
            <person name="Kim S.-M."/>
            <person name="Byeon Y.-S."/>
            <person name="Yang H.L."/>
            <person name="Kim I.S."/>
        </authorList>
    </citation>
    <scope>NUCLEOTIDE SEQUENCE [LARGE SCALE GENOMIC DNA]</scope>
    <source>
        <strain evidence="2 3">SSW1-36</strain>
    </source>
</reference>
<dbReference type="InterPro" id="IPR025159">
    <property type="entry name" value="AbiEi_N"/>
</dbReference>
<proteinExistence type="predicted"/>
<dbReference type="RefSeq" id="WP_247957333.1">
    <property type="nucleotide sequence ID" value="NZ_CP078077.1"/>
</dbReference>